<evidence type="ECO:0000256" key="3">
    <source>
        <dbReference type="ARBA" id="ARBA00022840"/>
    </source>
</evidence>
<reference evidence="5" key="1">
    <citation type="submission" date="2018-05" db="EMBL/GenBank/DDBJ databases">
        <authorList>
            <person name="Lanie J.A."/>
            <person name="Ng W.-L."/>
            <person name="Kazmierczak K.M."/>
            <person name="Andrzejewski T.M."/>
            <person name="Davidsen T.M."/>
            <person name="Wayne K.J."/>
            <person name="Tettelin H."/>
            <person name="Glass J.I."/>
            <person name="Rusch D."/>
            <person name="Podicherti R."/>
            <person name="Tsui H.-C.T."/>
            <person name="Winkler M.E."/>
        </authorList>
    </citation>
    <scope>NUCLEOTIDE SEQUENCE</scope>
</reference>
<name>A0A381XHC3_9ZZZZ</name>
<dbReference type="InterPro" id="IPR015854">
    <property type="entry name" value="ABC_transpr_LolD-like"/>
</dbReference>
<organism evidence="5">
    <name type="scientific">marine metagenome</name>
    <dbReference type="NCBI Taxonomy" id="408172"/>
    <lineage>
        <taxon>unclassified sequences</taxon>
        <taxon>metagenomes</taxon>
        <taxon>ecological metagenomes</taxon>
    </lineage>
</organism>
<dbReference type="InterPro" id="IPR017871">
    <property type="entry name" value="ABC_transporter-like_CS"/>
</dbReference>
<keyword evidence="3" id="KW-0067">ATP-binding</keyword>
<dbReference type="GO" id="GO:0022857">
    <property type="term" value="F:transmembrane transporter activity"/>
    <property type="evidence" value="ECO:0007669"/>
    <property type="project" value="TreeGrafter"/>
</dbReference>
<dbReference type="SMART" id="SM00382">
    <property type="entry name" value="AAA"/>
    <property type="match status" value="1"/>
</dbReference>
<dbReference type="InterPro" id="IPR027417">
    <property type="entry name" value="P-loop_NTPase"/>
</dbReference>
<evidence type="ECO:0000259" key="4">
    <source>
        <dbReference type="PROSITE" id="PS50893"/>
    </source>
</evidence>
<dbReference type="EMBL" id="UINC01015048">
    <property type="protein sequence ID" value="SVA63683.1"/>
    <property type="molecule type" value="Genomic_DNA"/>
</dbReference>
<dbReference type="GO" id="GO:0098796">
    <property type="term" value="C:membrane protein complex"/>
    <property type="evidence" value="ECO:0007669"/>
    <property type="project" value="UniProtKB-ARBA"/>
</dbReference>
<keyword evidence="2" id="KW-0547">Nucleotide-binding</keyword>
<evidence type="ECO:0000256" key="1">
    <source>
        <dbReference type="ARBA" id="ARBA00022448"/>
    </source>
</evidence>
<dbReference type="CDD" id="cd03255">
    <property type="entry name" value="ABC_MJ0796_LolCDE_FtsE"/>
    <property type="match status" value="1"/>
</dbReference>
<dbReference type="PANTHER" id="PTHR24220:SF685">
    <property type="entry name" value="ABC TRANSPORTER RELATED"/>
    <property type="match status" value="1"/>
</dbReference>
<dbReference type="GO" id="GO:0016887">
    <property type="term" value="F:ATP hydrolysis activity"/>
    <property type="evidence" value="ECO:0007669"/>
    <property type="project" value="InterPro"/>
</dbReference>
<proteinExistence type="predicted"/>
<keyword evidence="1" id="KW-0813">Transport</keyword>
<dbReference type="PROSITE" id="PS50893">
    <property type="entry name" value="ABC_TRANSPORTER_2"/>
    <property type="match status" value="1"/>
</dbReference>
<dbReference type="Pfam" id="PF00005">
    <property type="entry name" value="ABC_tran"/>
    <property type="match status" value="1"/>
</dbReference>
<dbReference type="PANTHER" id="PTHR24220">
    <property type="entry name" value="IMPORT ATP-BINDING PROTEIN"/>
    <property type="match status" value="1"/>
</dbReference>
<protein>
    <recommendedName>
        <fullName evidence="4">ABC transporter domain-containing protein</fullName>
    </recommendedName>
</protein>
<dbReference type="PROSITE" id="PS00211">
    <property type="entry name" value="ABC_TRANSPORTER_1"/>
    <property type="match status" value="1"/>
</dbReference>
<sequence>MDINTPPIRLLQVCKAYGKTPVIEEVNFHAKKGEFVVIVGRSGSGKSTLLNLIGGLDRPDSGEVLVSGHSLATLDERNLSQLRRVHLGFVFQFFNLIPTLTVAENIRLPLALNGLSKKDSILRTKTLLEELFLTDFGKRFPEELSGGEQQRVAIARALAHEPAIVLADEPTGNLDLETATNVLGLLNDACRQRGATLVMATHSHEMVGHADRILTIRNGCLKEIEI</sequence>
<dbReference type="AlphaFoldDB" id="A0A381XHC3"/>
<evidence type="ECO:0000256" key="2">
    <source>
        <dbReference type="ARBA" id="ARBA00022741"/>
    </source>
</evidence>
<gene>
    <name evidence="5" type="ORF">METZ01_LOCUS116537</name>
</gene>
<dbReference type="InterPro" id="IPR017911">
    <property type="entry name" value="MacB-like_ATP-bd"/>
</dbReference>
<dbReference type="InterPro" id="IPR003439">
    <property type="entry name" value="ABC_transporter-like_ATP-bd"/>
</dbReference>
<dbReference type="InterPro" id="IPR003593">
    <property type="entry name" value="AAA+_ATPase"/>
</dbReference>
<dbReference type="Gene3D" id="3.40.50.300">
    <property type="entry name" value="P-loop containing nucleotide triphosphate hydrolases"/>
    <property type="match status" value="1"/>
</dbReference>
<feature type="domain" description="ABC transporter" evidence="4">
    <location>
        <begin position="8"/>
        <end position="226"/>
    </location>
</feature>
<dbReference type="GO" id="GO:0005886">
    <property type="term" value="C:plasma membrane"/>
    <property type="evidence" value="ECO:0007669"/>
    <property type="project" value="TreeGrafter"/>
</dbReference>
<dbReference type="SUPFAM" id="SSF52540">
    <property type="entry name" value="P-loop containing nucleoside triphosphate hydrolases"/>
    <property type="match status" value="1"/>
</dbReference>
<accession>A0A381XHC3</accession>
<evidence type="ECO:0000313" key="5">
    <source>
        <dbReference type="EMBL" id="SVA63683.1"/>
    </source>
</evidence>
<dbReference type="FunFam" id="3.40.50.300:FF:000032">
    <property type="entry name" value="Export ABC transporter ATP-binding protein"/>
    <property type="match status" value="1"/>
</dbReference>
<dbReference type="GO" id="GO:0005524">
    <property type="term" value="F:ATP binding"/>
    <property type="evidence" value="ECO:0007669"/>
    <property type="project" value="UniProtKB-KW"/>
</dbReference>